<organism evidence="4 7">
    <name type="scientific">Algibacter amylolyticus</name>
    <dbReference type="NCBI Taxonomy" id="1608400"/>
    <lineage>
        <taxon>Bacteria</taxon>
        <taxon>Pseudomonadati</taxon>
        <taxon>Bacteroidota</taxon>
        <taxon>Flavobacteriia</taxon>
        <taxon>Flavobacteriales</taxon>
        <taxon>Flavobacteriaceae</taxon>
        <taxon>Algibacter</taxon>
    </lineage>
</organism>
<dbReference type="OrthoDB" id="1442710at2"/>
<dbReference type="PROSITE" id="PS01031">
    <property type="entry name" value="SHSP"/>
    <property type="match status" value="1"/>
</dbReference>
<dbReference type="SUPFAM" id="SSF49764">
    <property type="entry name" value="HSP20-like chaperones"/>
    <property type="match status" value="1"/>
</dbReference>
<name>A0A5M7AYK3_9FLAO</name>
<dbReference type="InterPro" id="IPR002068">
    <property type="entry name" value="A-crystallin/Hsp20_dom"/>
</dbReference>
<comment type="caution">
    <text evidence="4">The sequence shown here is derived from an EMBL/GenBank/DDBJ whole genome shotgun (WGS) entry which is preliminary data.</text>
</comment>
<evidence type="ECO:0000313" key="5">
    <source>
        <dbReference type="EMBL" id="TSJ73472.1"/>
    </source>
</evidence>
<protein>
    <submittedName>
        <fullName evidence="4">Hsp20 family protein</fullName>
    </submittedName>
</protein>
<keyword evidence="6" id="KW-1185">Reference proteome</keyword>
<dbReference type="EMBL" id="VMBF01000009">
    <property type="protein sequence ID" value="TSJ73472.1"/>
    <property type="molecule type" value="Genomic_DNA"/>
</dbReference>
<accession>A0A5M7AYK3</accession>
<dbReference type="Gene3D" id="2.60.40.790">
    <property type="match status" value="1"/>
</dbReference>
<evidence type="ECO:0000256" key="1">
    <source>
        <dbReference type="PROSITE-ProRule" id="PRU00285"/>
    </source>
</evidence>
<sequence>MSPFSKNKQRLSRTYKRYFSKTNENPDLKVLETDSSFHYELEIPGYVKEDFNFYVSRDNLVVTTDKSNLNQDSNENAEGKKHSYCYPSAYFKMRIPLPRKLLKKEILVNYKNKILSFDLLKLKDHSDDGLLI</sequence>
<dbReference type="EMBL" id="VWRS01000009">
    <property type="protein sequence ID" value="KAA5822322.1"/>
    <property type="molecule type" value="Genomic_DNA"/>
</dbReference>
<reference evidence="4" key="3">
    <citation type="submission" date="2019-09" db="EMBL/GenBank/DDBJ databases">
        <authorList>
            <person name="Zhang D.-C."/>
        </authorList>
    </citation>
    <scope>NUCLEOTIDE SEQUENCE</scope>
    <source>
        <strain evidence="4">RU-4-M-4</strain>
    </source>
</reference>
<evidence type="ECO:0000313" key="6">
    <source>
        <dbReference type="Proteomes" id="UP000315145"/>
    </source>
</evidence>
<proteinExistence type="inferred from homology"/>
<dbReference type="CDD" id="cd06464">
    <property type="entry name" value="ACD_sHsps-like"/>
    <property type="match status" value="1"/>
</dbReference>
<dbReference type="RefSeq" id="WP_144117489.1">
    <property type="nucleotide sequence ID" value="NZ_JACHGE010000007.1"/>
</dbReference>
<reference evidence="5 6" key="2">
    <citation type="submission" date="2019-07" db="EMBL/GenBank/DDBJ databases">
        <title>Algibacter marinivivus sp. nov., isolated from the surface of a marine red alga.</title>
        <authorList>
            <person name="Zhong X."/>
            <person name="Xu W."/>
            <person name="Zhang Y."/>
            <person name="Zhang Q."/>
            <person name="Du Z."/>
        </authorList>
    </citation>
    <scope>NUCLEOTIDE SEQUENCE [LARGE SCALE GENOMIC DNA]</scope>
    <source>
        <strain evidence="5 6">RU-4-M-4</strain>
    </source>
</reference>
<evidence type="ECO:0000313" key="4">
    <source>
        <dbReference type="EMBL" id="KAA5822322.1"/>
    </source>
</evidence>
<evidence type="ECO:0000259" key="3">
    <source>
        <dbReference type="PROSITE" id="PS01031"/>
    </source>
</evidence>
<dbReference type="AlphaFoldDB" id="A0A5M7AYK3"/>
<gene>
    <name evidence="4" type="ORF">F2B50_14325</name>
    <name evidence="5" type="ORF">FPF71_14325</name>
</gene>
<dbReference type="Pfam" id="PF00011">
    <property type="entry name" value="HSP20"/>
    <property type="match status" value="1"/>
</dbReference>
<reference evidence="4 7" key="1">
    <citation type="journal article" date="2015" name="Int. J. Syst. Evol. Microbiol.">
        <title>Algibacter amylolyticus sp. nov., isolated from intertidal sediment.</title>
        <authorList>
            <person name="Zhang D.C."/>
            <person name="Wu J."/>
            <person name="Neuner K."/>
            <person name="Yao J."/>
            <person name="Margesin R."/>
        </authorList>
    </citation>
    <scope>NUCLEOTIDE SEQUENCE [LARGE SCALE GENOMIC DNA]</scope>
    <source>
        <strain evidence="4 7">RU-4-M-4</strain>
    </source>
</reference>
<evidence type="ECO:0000313" key="7">
    <source>
        <dbReference type="Proteomes" id="UP000322315"/>
    </source>
</evidence>
<comment type="similarity">
    <text evidence="1 2">Belongs to the small heat shock protein (HSP20) family.</text>
</comment>
<feature type="domain" description="SHSP" evidence="3">
    <location>
        <begin position="19"/>
        <end position="132"/>
    </location>
</feature>
<dbReference type="InterPro" id="IPR008978">
    <property type="entry name" value="HSP20-like_chaperone"/>
</dbReference>
<evidence type="ECO:0000256" key="2">
    <source>
        <dbReference type="RuleBase" id="RU003616"/>
    </source>
</evidence>
<dbReference type="Proteomes" id="UP000322315">
    <property type="component" value="Unassembled WGS sequence"/>
</dbReference>
<dbReference type="Proteomes" id="UP000315145">
    <property type="component" value="Unassembled WGS sequence"/>
</dbReference>